<dbReference type="InterPro" id="IPR036179">
    <property type="entry name" value="Ig-like_dom_sf"/>
</dbReference>
<dbReference type="PROSITE" id="PS50835">
    <property type="entry name" value="IG_LIKE"/>
    <property type="match status" value="1"/>
</dbReference>
<dbReference type="InterPro" id="IPR013783">
    <property type="entry name" value="Ig-like_fold"/>
</dbReference>
<keyword evidence="1" id="KW-1015">Disulfide bond</keyword>
<proteinExistence type="predicted"/>
<sequence length="93" mass="10634">MVLTGVEHHVVQGTKVLLQCIVYGARPAAKVTWYNGTEEMREDFVSTNSAVKENHDNRLAIINQLIFLLIKRSDLNEKPDAKRRCSRVRIQPC</sequence>
<organism evidence="3 4">
    <name type="scientific">Polyplax serrata</name>
    <name type="common">Common mouse louse</name>
    <dbReference type="NCBI Taxonomy" id="468196"/>
    <lineage>
        <taxon>Eukaryota</taxon>
        <taxon>Metazoa</taxon>
        <taxon>Ecdysozoa</taxon>
        <taxon>Arthropoda</taxon>
        <taxon>Hexapoda</taxon>
        <taxon>Insecta</taxon>
        <taxon>Pterygota</taxon>
        <taxon>Neoptera</taxon>
        <taxon>Paraneoptera</taxon>
        <taxon>Psocodea</taxon>
        <taxon>Troctomorpha</taxon>
        <taxon>Phthiraptera</taxon>
        <taxon>Anoplura</taxon>
        <taxon>Polyplacidae</taxon>
        <taxon>Polyplax</taxon>
    </lineage>
</organism>
<feature type="domain" description="Ig-like" evidence="2">
    <location>
        <begin position="1"/>
        <end position="85"/>
    </location>
</feature>
<dbReference type="Proteomes" id="UP001372834">
    <property type="component" value="Unassembled WGS sequence"/>
</dbReference>
<dbReference type="Pfam" id="PF08205">
    <property type="entry name" value="C2-set_2"/>
    <property type="match status" value="1"/>
</dbReference>
<dbReference type="Gene3D" id="2.60.40.10">
    <property type="entry name" value="Immunoglobulins"/>
    <property type="match status" value="1"/>
</dbReference>
<evidence type="ECO:0000313" key="3">
    <source>
        <dbReference type="EMBL" id="KAK6623708.1"/>
    </source>
</evidence>
<name>A0AAN8PIL3_POLSC</name>
<accession>A0AAN8PIL3</accession>
<reference evidence="3 4" key="1">
    <citation type="submission" date="2023-10" db="EMBL/GenBank/DDBJ databases">
        <title>Genomes of two closely related lineages of the louse Polyplax serrata with different host specificities.</title>
        <authorList>
            <person name="Martinu J."/>
            <person name="Tarabai H."/>
            <person name="Stefka J."/>
            <person name="Hypsa V."/>
        </authorList>
    </citation>
    <scope>NUCLEOTIDE SEQUENCE [LARGE SCALE GENOMIC DNA]</scope>
    <source>
        <strain evidence="3">HR10_N</strain>
    </source>
</reference>
<dbReference type="InterPro" id="IPR007110">
    <property type="entry name" value="Ig-like_dom"/>
</dbReference>
<dbReference type="AlphaFoldDB" id="A0AAN8PIL3"/>
<gene>
    <name evidence="3" type="ORF">RUM43_009560</name>
</gene>
<comment type="caution">
    <text evidence="3">The sequence shown here is derived from an EMBL/GenBank/DDBJ whole genome shotgun (WGS) entry which is preliminary data.</text>
</comment>
<dbReference type="InterPro" id="IPR013162">
    <property type="entry name" value="CD80_C2-set"/>
</dbReference>
<evidence type="ECO:0000256" key="1">
    <source>
        <dbReference type="ARBA" id="ARBA00023157"/>
    </source>
</evidence>
<evidence type="ECO:0000313" key="4">
    <source>
        <dbReference type="Proteomes" id="UP001372834"/>
    </source>
</evidence>
<dbReference type="SUPFAM" id="SSF48726">
    <property type="entry name" value="Immunoglobulin"/>
    <property type="match status" value="1"/>
</dbReference>
<protein>
    <recommendedName>
        <fullName evidence="2">Ig-like domain-containing protein</fullName>
    </recommendedName>
</protein>
<dbReference type="EMBL" id="JAWJWE010000038">
    <property type="protein sequence ID" value="KAK6623708.1"/>
    <property type="molecule type" value="Genomic_DNA"/>
</dbReference>
<evidence type="ECO:0000259" key="2">
    <source>
        <dbReference type="PROSITE" id="PS50835"/>
    </source>
</evidence>